<feature type="non-terminal residue" evidence="1">
    <location>
        <position position="1"/>
    </location>
</feature>
<accession>X0U3U9</accession>
<dbReference type="AlphaFoldDB" id="X0U3U9"/>
<dbReference type="EMBL" id="BARS01014599">
    <property type="protein sequence ID" value="GAF95062.1"/>
    <property type="molecule type" value="Genomic_DNA"/>
</dbReference>
<proteinExistence type="predicted"/>
<name>X0U3U9_9ZZZZ</name>
<comment type="caution">
    <text evidence="1">The sequence shown here is derived from an EMBL/GenBank/DDBJ whole genome shotgun (WGS) entry which is preliminary data.</text>
</comment>
<sequence length="46" mass="4528">TSGGPCVGLQCKQVACPGGGTTSVSGVVYDPTGTVPLYNAIVYVPN</sequence>
<protein>
    <submittedName>
        <fullName evidence="1">Uncharacterized protein</fullName>
    </submittedName>
</protein>
<gene>
    <name evidence="1" type="ORF">S01H1_24478</name>
</gene>
<organism evidence="1">
    <name type="scientific">marine sediment metagenome</name>
    <dbReference type="NCBI Taxonomy" id="412755"/>
    <lineage>
        <taxon>unclassified sequences</taxon>
        <taxon>metagenomes</taxon>
        <taxon>ecological metagenomes</taxon>
    </lineage>
</organism>
<feature type="non-terminal residue" evidence="1">
    <location>
        <position position="46"/>
    </location>
</feature>
<reference evidence="1" key="1">
    <citation type="journal article" date="2014" name="Front. Microbiol.">
        <title>High frequency of phylogenetically diverse reductive dehalogenase-homologous genes in deep subseafloor sedimentary metagenomes.</title>
        <authorList>
            <person name="Kawai M."/>
            <person name="Futagami T."/>
            <person name="Toyoda A."/>
            <person name="Takaki Y."/>
            <person name="Nishi S."/>
            <person name="Hori S."/>
            <person name="Arai W."/>
            <person name="Tsubouchi T."/>
            <person name="Morono Y."/>
            <person name="Uchiyama I."/>
            <person name="Ito T."/>
            <person name="Fujiyama A."/>
            <person name="Inagaki F."/>
            <person name="Takami H."/>
        </authorList>
    </citation>
    <scope>NUCLEOTIDE SEQUENCE</scope>
    <source>
        <strain evidence="1">Expedition CK06-06</strain>
    </source>
</reference>
<evidence type="ECO:0000313" key="1">
    <source>
        <dbReference type="EMBL" id="GAF95062.1"/>
    </source>
</evidence>